<dbReference type="Proteomes" id="UP000186524">
    <property type="component" value="Unassembled WGS sequence"/>
</dbReference>
<dbReference type="PANTHER" id="PTHR39426:SF1">
    <property type="entry name" value="HOMOLOGY TO DEATH-ON-CURING PROTEIN OF PHAGE P1"/>
    <property type="match status" value="1"/>
</dbReference>
<dbReference type="InterPro" id="IPR036597">
    <property type="entry name" value="Fido-like_dom_sf"/>
</dbReference>
<dbReference type="AlphaFoldDB" id="A0A1Q5NZ69"/>
<dbReference type="PANTHER" id="PTHR39426">
    <property type="entry name" value="HOMOLOGY TO DEATH-ON-CURING PROTEIN OF PHAGE P1"/>
    <property type="match status" value="1"/>
</dbReference>
<evidence type="ECO:0000313" key="3">
    <source>
        <dbReference type="Proteomes" id="UP000186524"/>
    </source>
</evidence>
<dbReference type="InterPro" id="IPR053737">
    <property type="entry name" value="Type_II_TA_Toxin"/>
</dbReference>
<protein>
    <recommendedName>
        <fullName evidence="1">Fido domain-containing protein</fullName>
    </recommendedName>
</protein>
<sequence length="133" mass="15545">MTKFLTEKEIITLNYLVIKKYTPLEEIRVKEPGLLESAVYRPQQSVFGEGAYPSIWLKAAALYESLAKNHPFAGGNKRTSFIALYQFLWINGYQLRADEKEAEDFTVHMVKKKPPLLLEEIAEWIEKYAERRF</sequence>
<proteinExistence type="predicted"/>
<gene>
    <name evidence="2" type="ORF">BLL40_16145</name>
</gene>
<evidence type="ECO:0000259" key="1">
    <source>
        <dbReference type="PROSITE" id="PS51459"/>
    </source>
</evidence>
<dbReference type="GO" id="GO:0016301">
    <property type="term" value="F:kinase activity"/>
    <property type="evidence" value="ECO:0007669"/>
    <property type="project" value="InterPro"/>
</dbReference>
<feature type="domain" description="Fido" evidence="1">
    <location>
        <begin position="5"/>
        <end position="127"/>
    </location>
</feature>
<dbReference type="RefSeq" id="WP_073712878.1">
    <property type="nucleotide sequence ID" value="NZ_MRWQ01000028.1"/>
</dbReference>
<dbReference type="Gene3D" id="1.20.120.1870">
    <property type="entry name" value="Fic/DOC protein, Fido domain"/>
    <property type="match status" value="1"/>
</dbReference>
<organism evidence="2 3">
    <name type="scientific">Domibacillus mangrovi</name>
    <dbReference type="NCBI Taxonomy" id="1714354"/>
    <lineage>
        <taxon>Bacteria</taxon>
        <taxon>Bacillati</taxon>
        <taxon>Bacillota</taxon>
        <taxon>Bacilli</taxon>
        <taxon>Bacillales</taxon>
        <taxon>Bacillaceae</taxon>
        <taxon>Domibacillus</taxon>
    </lineage>
</organism>
<accession>A0A1Q5NZ69</accession>
<comment type="caution">
    <text evidence="2">The sequence shown here is derived from an EMBL/GenBank/DDBJ whole genome shotgun (WGS) entry which is preliminary data.</text>
</comment>
<dbReference type="OrthoDB" id="9802752at2"/>
<dbReference type="EMBL" id="MRWQ01000028">
    <property type="protein sequence ID" value="OKL35279.1"/>
    <property type="molecule type" value="Genomic_DNA"/>
</dbReference>
<dbReference type="STRING" id="1714354.BLL40_16145"/>
<keyword evidence="3" id="KW-1185">Reference proteome</keyword>
<dbReference type="PROSITE" id="PS51459">
    <property type="entry name" value="FIDO"/>
    <property type="match status" value="1"/>
</dbReference>
<reference evidence="2 3" key="1">
    <citation type="submission" date="2016-12" db="EMBL/GenBank/DDBJ databases">
        <title>Domibacillus sp. SAOS 44 whole genome sequencing.</title>
        <authorList>
            <person name="Verma A."/>
            <person name="Krishnamurthi S."/>
        </authorList>
    </citation>
    <scope>NUCLEOTIDE SEQUENCE [LARGE SCALE GENOMIC DNA]</scope>
    <source>
        <strain evidence="2 3">SAOS 44</strain>
    </source>
</reference>
<dbReference type="NCBIfam" id="TIGR01550">
    <property type="entry name" value="DOC_P1"/>
    <property type="match status" value="1"/>
</dbReference>
<evidence type="ECO:0000313" key="2">
    <source>
        <dbReference type="EMBL" id="OKL35279.1"/>
    </source>
</evidence>
<dbReference type="Pfam" id="PF02661">
    <property type="entry name" value="Fic"/>
    <property type="match status" value="1"/>
</dbReference>
<dbReference type="InterPro" id="IPR006440">
    <property type="entry name" value="Doc"/>
</dbReference>
<dbReference type="SUPFAM" id="SSF140931">
    <property type="entry name" value="Fic-like"/>
    <property type="match status" value="1"/>
</dbReference>
<dbReference type="InterPro" id="IPR003812">
    <property type="entry name" value="Fido"/>
</dbReference>
<name>A0A1Q5NZ69_9BACI</name>